<sequence>MTDIGTPDSPLTDPGNTTTSGQSAHKDDDLKPVPPSDVVNLGSYILDEIAVMTEHALDVGVSIPDSVAQNLQSVQGQIEQQQRPCFEVLISIHNALSVLILPALPGSLLFLKKQRKETIFGAQNLAKFLGPIPIIRHMVIVSFFALAAFIYLSVSSQINAIELGKSLFERDGFAQVSVSLFLLSAAAIGGSFANLYKAYQFVDKGTFDPNNNTTYWINFALGLIAGFVLSELVSLDVETTTSRPLLALLGGFSANAVYKILSKLVEAVGAVVEGDAAAQVAASQASIRANATEQNLQIKTQLANNLIAAKSKLVAAGVPAEALNAEFEALMKQTLSSS</sequence>
<gene>
    <name evidence="3" type="ORF">BEN30_05220</name>
</gene>
<dbReference type="RefSeq" id="WP_069956978.1">
    <property type="nucleotide sequence ID" value="NZ_MCGG01000010.1"/>
</dbReference>
<evidence type="ECO:0000256" key="2">
    <source>
        <dbReference type="SAM" id="Phobius"/>
    </source>
</evidence>
<protein>
    <submittedName>
        <fullName evidence="3">Uncharacterized protein</fullName>
    </submittedName>
</protein>
<dbReference type="OrthoDB" id="982725at2"/>
<accession>A0A1E5QAP0</accession>
<organism evidence="3 4">
    <name type="scientific">Magnetovibrio blakemorei</name>
    <dbReference type="NCBI Taxonomy" id="28181"/>
    <lineage>
        <taxon>Bacteria</taxon>
        <taxon>Pseudomonadati</taxon>
        <taxon>Pseudomonadota</taxon>
        <taxon>Alphaproteobacteria</taxon>
        <taxon>Rhodospirillales</taxon>
        <taxon>Magnetovibrionaceae</taxon>
        <taxon>Magnetovibrio</taxon>
    </lineage>
</organism>
<feature type="region of interest" description="Disordered" evidence="1">
    <location>
        <begin position="1"/>
        <end position="34"/>
    </location>
</feature>
<comment type="caution">
    <text evidence="3">The sequence shown here is derived from an EMBL/GenBank/DDBJ whole genome shotgun (WGS) entry which is preliminary data.</text>
</comment>
<feature type="transmembrane region" description="Helical" evidence="2">
    <location>
        <begin position="215"/>
        <end position="235"/>
    </location>
</feature>
<evidence type="ECO:0000313" key="4">
    <source>
        <dbReference type="Proteomes" id="UP000095347"/>
    </source>
</evidence>
<keyword evidence="2" id="KW-0472">Membrane</keyword>
<feature type="transmembrane region" description="Helical" evidence="2">
    <location>
        <begin position="88"/>
        <end position="111"/>
    </location>
</feature>
<feature type="transmembrane region" description="Helical" evidence="2">
    <location>
        <begin position="172"/>
        <end position="195"/>
    </location>
</feature>
<feature type="transmembrane region" description="Helical" evidence="2">
    <location>
        <begin position="132"/>
        <end position="152"/>
    </location>
</feature>
<dbReference type="Proteomes" id="UP000095347">
    <property type="component" value="Unassembled WGS sequence"/>
</dbReference>
<dbReference type="EMBL" id="MCGG01000010">
    <property type="protein sequence ID" value="OEJ68911.1"/>
    <property type="molecule type" value="Genomic_DNA"/>
</dbReference>
<name>A0A1E5QAP0_9PROT</name>
<dbReference type="AlphaFoldDB" id="A0A1E5QAP0"/>
<evidence type="ECO:0000256" key="1">
    <source>
        <dbReference type="SAM" id="MobiDB-lite"/>
    </source>
</evidence>
<keyword evidence="2" id="KW-0812">Transmembrane</keyword>
<keyword evidence="2" id="KW-1133">Transmembrane helix</keyword>
<reference evidence="4" key="1">
    <citation type="submission" date="2016-07" db="EMBL/GenBank/DDBJ databases">
        <authorList>
            <person name="Florea S."/>
            <person name="Webb J.S."/>
            <person name="Jaromczyk J."/>
            <person name="Schardl C.L."/>
        </authorList>
    </citation>
    <scope>NUCLEOTIDE SEQUENCE [LARGE SCALE GENOMIC DNA]</scope>
    <source>
        <strain evidence="4">MV-1</strain>
    </source>
</reference>
<feature type="compositionally biased region" description="Polar residues" evidence="1">
    <location>
        <begin position="14"/>
        <end position="23"/>
    </location>
</feature>
<proteinExistence type="predicted"/>
<evidence type="ECO:0000313" key="3">
    <source>
        <dbReference type="EMBL" id="OEJ68911.1"/>
    </source>
</evidence>
<keyword evidence="4" id="KW-1185">Reference proteome</keyword>